<feature type="compositionally biased region" description="Basic and acidic residues" evidence="1">
    <location>
        <begin position="8"/>
        <end position="24"/>
    </location>
</feature>
<keyword evidence="2" id="KW-0436">Ligase</keyword>
<protein>
    <submittedName>
        <fullName evidence="2">Phenylacetate--CoA ligase family protein</fullName>
    </submittedName>
</protein>
<dbReference type="AlphaFoldDB" id="A0A366LSE1"/>
<dbReference type="RefSeq" id="WP_113983933.1">
    <property type="nucleotide sequence ID" value="NZ_QMEY01000015.1"/>
</dbReference>
<reference evidence="2 3" key="1">
    <citation type="submission" date="2018-06" db="EMBL/GenBank/DDBJ databases">
        <title>Sphaerisporangium craniellae sp. nov., isolated from a marine sponge in the South China Sea.</title>
        <authorList>
            <person name="Li L."/>
        </authorList>
    </citation>
    <scope>NUCLEOTIDE SEQUENCE [LARGE SCALE GENOMIC DNA]</scope>
    <source>
        <strain evidence="2 3">LHW63015</strain>
    </source>
</reference>
<gene>
    <name evidence="2" type="ORF">DP939_28680</name>
</gene>
<dbReference type="PANTHER" id="PTHR36932">
    <property type="entry name" value="CAPSULAR POLYSACCHARIDE BIOSYNTHESIS PROTEIN"/>
    <property type="match status" value="1"/>
</dbReference>
<dbReference type="InterPro" id="IPR053158">
    <property type="entry name" value="CapK_Type1_Caps_Biosynth"/>
</dbReference>
<sequence length="456" mass="49616">MTENEQSLARDARRALREGPEGITRRQRARLAEAVAHARAHSPYYRELYRALPDDIDDPARLPATGKKALMARFDDWVTDPDVTLAKAREFVADPALVGERFQGRYLVATTSGTSGLRGIFLQDERSLAVGNAVGRRARAGLGVGDLVRLMRGAGRTAIVSAPPGHFSTVAGAARFRRDHPRLGWMLREFSIHKPLPQLAAELNRYNPSSLTGFAGMLGLLAAEQEAGRLRIHPGMVIAGGEALTAENRARIAAAFHAQVRSAYAATECGFLAYGCAHDWLHVNTDWVVLEPVDADHRPVPPGRPSHTVLLSNLANRVQPILRYDLGDNVLVRSDACPCGSPLPAVQVQGRAAEMLEFPADGGGHVRISPMAFGTLLDRVPGVGQFQVVQSVPATLRVRLRQADGADPDHVWRTVHEEISRLLAEHGAEHVTLEHAEEPPERSAGGKFRRIIPLAP</sequence>
<dbReference type="Gene3D" id="3.40.50.12780">
    <property type="entry name" value="N-terminal domain of ligase-like"/>
    <property type="match status" value="1"/>
</dbReference>
<feature type="region of interest" description="Disordered" evidence="1">
    <location>
        <begin position="1"/>
        <end position="25"/>
    </location>
</feature>
<keyword evidence="3" id="KW-1185">Reference proteome</keyword>
<dbReference type="PANTHER" id="PTHR36932:SF1">
    <property type="entry name" value="CAPSULAR POLYSACCHARIDE BIOSYNTHESIS PROTEIN"/>
    <property type="match status" value="1"/>
</dbReference>
<evidence type="ECO:0000256" key="1">
    <source>
        <dbReference type="SAM" id="MobiDB-lite"/>
    </source>
</evidence>
<dbReference type="EMBL" id="QMEY01000015">
    <property type="protein sequence ID" value="RBQ16667.1"/>
    <property type="molecule type" value="Genomic_DNA"/>
</dbReference>
<accession>A0A366LSE1</accession>
<name>A0A366LSE1_9ACTN</name>
<proteinExistence type="predicted"/>
<comment type="caution">
    <text evidence="2">The sequence shown here is derived from an EMBL/GenBank/DDBJ whole genome shotgun (WGS) entry which is preliminary data.</text>
</comment>
<evidence type="ECO:0000313" key="2">
    <source>
        <dbReference type="EMBL" id="RBQ16667.1"/>
    </source>
</evidence>
<dbReference type="Proteomes" id="UP000253303">
    <property type="component" value="Unassembled WGS sequence"/>
</dbReference>
<organism evidence="2 3">
    <name type="scientific">Spongiactinospora rosea</name>
    <dbReference type="NCBI Taxonomy" id="2248750"/>
    <lineage>
        <taxon>Bacteria</taxon>
        <taxon>Bacillati</taxon>
        <taxon>Actinomycetota</taxon>
        <taxon>Actinomycetes</taxon>
        <taxon>Streptosporangiales</taxon>
        <taxon>Streptosporangiaceae</taxon>
        <taxon>Spongiactinospora</taxon>
    </lineage>
</organism>
<dbReference type="OrthoDB" id="580775at2"/>
<dbReference type="GO" id="GO:0016874">
    <property type="term" value="F:ligase activity"/>
    <property type="evidence" value="ECO:0007669"/>
    <property type="project" value="UniProtKB-KW"/>
</dbReference>
<dbReference type="InterPro" id="IPR042099">
    <property type="entry name" value="ANL_N_sf"/>
</dbReference>
<dbReference type="SUPFAM" id="SSF56801">
    <property type="entry name" value="Acetyl-CoA synthetase-like"/>
    <property type="match status" value="1"/>
</dbReference>
<evidence type="ECO:0000313" key="3">
    <source>
        <dbReference type="Proteomes" id="UP000253303"/>
    </source>
</evidence>